<dbReference type="PANTHER" id="PTHR30055:SF148">
    <property type="entry name" value="TETR-FAMILY TRANSCRIPTIONAL REGULATOR"/>
    <property type="match status" value="1"/>
</dbReference>
<dbReference type="EMBL" id="UEGW01000001">
    <property type="protein sequence ID" value="SRX96033.1"/>
    <property type="molecule type" value="Genomic_DNA"/>
</dbReference>
<gene>
    <name evidence="7" type="ORF">MSP7336_04308</name>
</gene>
<evidence type="ECO:0000256" key="2">
    <source>
        <dbReference type="ARBA" id="ARBA00023125"/>
    </source>
</evidence>
<sequence length="201" mass="21981">MTSEPVPQSPGRPRDPQKDEDVLSATRALLAEVGYQRTTIAAVARRAGVSTPTIYRRWPRREALIEDAAFSHIQPAPLPVATGDLRADLRAWVEVFLAQLADPVTRAAVPGLLLAWQHDQELYQRFLLRNERDVRALFTELLLSDGVAKHAEAAFDFLVNTTLVRAVTLGMTDAAGYCDRTADALAALLHSSSAQAIGGQR</sequence>
<evidence type="ECO:0000256" key="1">
    <source>
        <dbReference type="ARBA" id="ARBA00023015"/>
    </source>
</evidence>
<dbReference type="InterPro" id="IPR036271">
    <property type="entry name" value="Tet_transcr_reg_TetR-rel_C_sf"/>
</dbReference>
<evidence type="ECO:0000256" key="3">
    <source>
        <dbReference type="ARBA" id="ARBA00023163"/>
    </source>
</evidence>
<keyword evidence="2 4" id="KW-0238">DNA-binding</keyword>
<evidence type="ECO:0000256" key="5">
    <source>
        <dbReference type="SAM" id="MobiDB-lite"/>
    </source>
</evidence>
<evidence type="ECO:0000313" key="7">
    <source>
        <dbReference type="EMBL" id="SRX96033.1"/>
    </source>
</evidence>
<dbReference type="InterPro" id="IPR009057">
    <property type="entry name" value="Homeodomain-like_sf"/>
</dbReference>
<keyword evidence="3" id="KW-0804">Transcription</keyword>
<feature type="domain" description="HTH tetR-type" evidence="6">
    <location>
        <begin position="16"/>
        <end position="76"/>
    </location>
</feature>
<keyword evidence="1" id="KW-0805">Transcription regulation</keyword>
<evidence type="ECO:0000256" key="4">
    <source>
        <dbReference type="PROSITE-ProRule" id="PRU00335"/>
    </source>
</evidence>
<proteinExistence type="predicted"/>
<protein>
    <submittedName>
        <fullName evidence="7">TetR family transcriptional regulator [Nocardia brasiliensis ATCC]</fullName>
    </submittedName>
</protein>
<evidence type="ECO:0000259" key="6">
    <source>
        <dbReference type="PROSITE" id="PS50977"/>
    </source>
</evidence>
<evidence type="ECO:0000313" key="8">
    <source>
        <dbReference type="Proteomes" id="UP000252015"/>
    </source>
</evidence>
<feature type="DNA-binding region" description="H-T-H motif" evidence="4">
    <location>
        <begin position="39"/>
        <end position="58"/>
    </location>
</feature>
<keyword evidence="8" id="KW-1185">Reference proteome</keyword>
<dbReference type="InterPro" id="IPR050109">
    <property type="entry name" value="HTH-type_TetR-like_transc_reg"/>
</dbReference>
<reference evidence="7 8" key="1">
    <citation type="submission" date="2018-05" db="EMBL/GenBank/DDBJ databases">
        <authorList>
            <consortium name="IHU Genomes"/>
        </authorList>
    </citation>
    <scope>NUCLEOTIDE SEQUENCE [LARGE SCALE GENOMIC DNA]</scope>
    <source>
        <strain evidence="7 8">P7336</strain>
    </source>
</reference>
<feature type="region of interest" description="Disordered" evidence="5">
    <location>
        <begin position="1"/>
        <end position="20"/>
    </location>
</feature>
<dbReference type="PANTHER" id="PTHR30055">
    <property type="entry name" value="HTH-TYPE TRANSCRIPTIONAL REGULATOR RUTR"/>
    <property type="match status" value="1"/>
</dbReference>
<organism evidence="7 8">
    <name type="scientific">Mycobacterium shimoidei</name>
    <dbReference type="NCBI Taxonomy" id="29313"/>
    <lineage>
        <taxon>Bacteria</taxon>
        <taxon>Bacillati</taxon>
        <taxon>Actinomycetota</taxon>
        <taxon>Actinomycetes</taxon>
        <taxon>Mycobacteriales</taxon>
        <taxon>Mycobacteriaceae</taxon>
        <taxon>Mycobacterium</taxon>
    </lineage>
</organism>
<dbReference type="STRING" id="29313.BHQ16_05600"/>
<dbReference type="Proteomes" id="UP000252015">
    <property type="component" value="Unassembled WGS sequence"/>
</dbReference>
<dbReference type="GO" id="GO:0003700">
    <property type="term" value="F:DNA-binding transcription factor activity"/>
    <property type="evidence" value="ECO:0007669"/>
    <property type="project" value="TreeGrafter"/>
</dbReference>
<dbReference type="Pfam" id="PF00440">
    <property type="entry name" value="TetR_N"/>
    <property type="match status" value="1"/>
</dbReference>
<dbReference type="PROSITE" id="PS50977">
    <property type="entry name" value="HTH_TETR_2"/>
    <property type="match status" value="1"/>
</dbReference>
<dbReference type="SUPFAM" id="SSF46689">
    <property type="entry name" value="Homeodomain-like"/>
    <property type="match status" value="1"/>
</dbReference>
<name>A0A1E3TIU7_MYCSH</name>
<dbReference type="Pfam" id="PF16859">
    <property type="entry name" value="TetR_C_11"/>
    <property type="match status" value="1"/>
</dbReference>
<dbReference type="Gene3D" id="1.10.357.10">
    <property type="entry name" value="Tetracycline Repressor, domain 2"/>
    <property type="match status" value="1"/>
</dbReference>
<dbReference type="AlphaFoldDB" id="A0A1E3TIU7"/>
<dbReference type="RefSeq" id="WP_069395036.1">
    <property type="nucleotide sequence ID" value="NZ_JACKUN010000010.1"/>
</dbReference>
<dbReference type="GO" id="GO:0000976">
    <property type="term" value="F:transcription cis-regulatory region binding"/>
    <property type="evidence" value="ECO:0007669"/>
    <property type="project" value="TreeGrafter"/>
</dbReference>
<dbReference type="SUPFAM" id="SSF48498">
    <property type="entry name" value="Tetracyclin repressor-like, C-terminal domain"/>
    <property type="match status" value="1"/>
</dbReference>
<dbReference type="InterPro" id="IPR001647">
    <property type="entry name" value="HTH_TetR"/>
</dbReference>
<dbReference type="InterPro" id="IPR011075">
    <property type="entry name" value="TetR_C"/>
</dbReference>
<accession>A0A1E3TIU7</accession>
<dbReference type="PRINTS" id="PR00455">
    <property type="entry name" value="HTHTETR"/>
</dbReference>